<reference evidence="2" key="2">
    <citation type="submission" date="2020-09" db="EMBL/GenBank/DDBJ databases">
        <authorList>
            <person name="Sun Q."/>
            <person name="Zhou Y."/>
        </authorList>
    </citation>
    <scope>NUCLEOTIDE SEQUENCE</scope>
    <source>
        <strain evidence="2">CGMCC 1.12813</strain>
    </source>
</reference>
<feature type="domain" description="N-acetyltransferase" evidence="1">
    <location>
        <begin position="7"/>
        <end position="165"/>
    </location>
</feature>
<dbReference type="RefSeq" id="WP_188510234.1">
    <property type="nucleotide sequence ID" value="NZ_BMGB01000001.1"/>
</dbReference>
<keyword evidence="3" id="KW-1185">Reference proteome</keyword>
<evidence type="ECO:0000259" key="1">
    <source>
        <dbReference type="PROSITE" id="PS51186"/>
    </source>
</evidence>
<gene>
    <name evidence="2" type="ORF">GCM10010979_17310</name>
</gene>
<proteinExistence type="predicted"/>
<dbReference type="PANTHER" id="PTHR43792">
    <property type="entry name" value="GNAT FAMILY, PUTATIVE (AFU_ORTHOLOGUE AFUA_3G00765)-RELATED-RELATED"/>
    <property type="match status" value="1"/>
</dbReference>
<dbReference type="GO" id="GO:0016747">
    <property type="term" value="F:acyltransferase activity, transferring groups other than amino-acyl groups"/>
    <property type="evidence" value="ECO:0007669"/>
    <property type="project" value="InterPro"/>
</dbReference>
<dbReference type="Gene3D" id="3.40.630.30">
    <property type="match status" value="1"/>
</dbReference>
<dbReference type="InterPro" id="IPR051531">
    <property type="entry name" value="N-acetyltransferase"/>
</dbReference>
<evidence type="ECO:0000313" key="3">
    <source>
        <dbReference type="Proteomes" id="UP000606922"/>
    </source>
</evidence>
<name>A0A916SM63_9MICO</name>
<reference evidence="2" key="1">
    <citation type="journal article" date="2014" name="Int. J. Syst. Evol. Microbiol.">
        <title>Complete genome sequence of Corynebacterium casei LMG S-19264T (=DSM 44701T), isolated from a smear-ripened cheese.</title>
        <authorList>
            <consortium name="US DOE Joint Genome Institute (JGI-PGF)"/>
            <person name="Walter F."/>
            <person name="Albersmeier A."/>
            <person name="Kalinowski J."/>
            <person name="Ruckert C."/>
        </authorList>
    </citation>
    <scope>NUCLEOTIDE SEQUENCE</scope>
    <source>
        <strain evidence="2">CGMCC 1.12813</strain>
    </source>
</reference>
<dbReference type="AlphaFoldDB" id="A0A916SM63"/>
<dbReference type="InterPro" id="IPR000182">
    <property type="entry name" value="GNAT_dom"/>
</dbReference>
<organism evidence="2 3">
    <name type="scientific">Conyzicola nivalis</name>
    <dbReference type="NCBI Taxonomy" id="1477021"/>
    <lineage>
        <taxon>Bacteria</taxon>
        <taxon>Bacillati</taxon>
        <taxon>Actinomycetota</taxon>
        <taxon>Actinomycetes</taxon>
        <taxon>Micrococcales</taxon>
        <taxon>Microbacteriaceae</taxon>
        <taxon>Conyzicola</taxon>
    </lineage>
</organism>
<protein>
    <submittedName>
        <fullName evidence="2">N-acetyltransferase</fullName>
    </submittedName>
</protein>
<dbReference type="Proteomes" id="UP000606922">
    <property type="component" value="Unassembled WGS sequence"/>
</dbReference>
<dbReference type="Pfam" id="PF13302">
    <property type="entry name" value="Acetyltransf_3"/>
    <property type="match status" value="1"/>
</dbReference>
<dbReference type="InterPro" id="IPR016181">
    <property type="entry name" value="Acyl_CoA_acyltransferase"/>
</dbReference>
<sequence length="165" mass="17948">MLSTERLLLPPLGLEHADDLVALYSDPEVARYVGGDSLTAQTIPLQAARFAAIWREHGYGQSAVIDRETGEFLGRVGLHYWPGWDEVELGYVLAADAQGRGLAAEAARAWIAWARASLARDHLISVIDPRNAASVTLALRLGFVWDRDDVTPTGVVVAVYRLGLA</sequence>
<dbReference type="EMBL" id="BMGB01000001">
    <property type="protein sequence ID" value="GGB03193.1"/>
    <property type="molecule type" value="Genomic_DNA"/>
</dbReference>
<dbReference type="PROSITE" id="PS51186">
    <property type="entry name" value="GNAT"/>
    <property type="match status" value="1"/>
</dbReference>
<dbReference type="SUPFAM" id="SSF55729">
    <property type="entry name" value="Acyl-CoA N-acyltransferases (Nat)"/>
    <property type="match status" value="1"/>
</dbReference>
<accession>A0A916SM63</accession>
<evidence type="ECO:0000313" key="2">
    <source>
        <dbReference type="EMBL" id="GGB03193.1"/>
    </source>
</evidence>
<comment type="caution">
    <text evidence="2">The sequence shown here is derived from an EMBL/GenBank/DDBJ whole genome shotgun (WGS) entry which is preliminary data.</text>
</comment>
<dbReference type="PANTHER" id="PTHR43792:SF1">
    <property type="entry name" value="N-ACETYLTRANSFERASE DOMAIN-CONTAINING PROTEIN"/>
    <property type="match status" value="1"/>
</dbReference>